<feature type="transmembrane region" description="Helical" evidence="6">
    <location>
        <begin position="114"/>
        <end position="135"/>
    </location>
</feature>
<feature type="transmembrane region" description="Helical" evidence="6">
    <location>
        <begin position="347"/>
        <end position="374"/>
    </location>
</feature>
<dbReference type="InterPro" id="IPR045263">
    <property type="entry name" value="GLUT"/>
</dbReference>
<evidence type="ECO:0000256" key="3">
    <source>
        <dbReference type="ARBA" id="ARBA00022692"/>
    </source>
</evidence>
<feature type="transmembrane region" description="Helical" evidence="6">
    <location>
        <begin position="414"/>
        <end position="436"/>
    </location>
</feature>
<feature type="domain" description="Major facilitator superfamily (MFS) profile" evidence="7">
    <location>
        <begin position="11"/>
        <end position="439"/>
    </location>
</feature>
<gene>
    <name evidence="8" type="ORF">RF11_12807</name>
</gene>
<keyword evidence="5 6" id="KW-0472">Membrane</keyword>
<dbReference type="OMA" id="FMQTFAP"/>
<feature type="transmembrane region" description="Helical" evidence="6">
    <location>
        <begin position="322"/>
        <end position="341"/>
    </location>
</feature>
<accession>A0A0C2I819</accession>
<keyword evidence="3 6" id="KW-0812">Transmembrane</keyword>
<keyword evidence="8" id="KW-0762">Sugar transport</keyword>
<evidence type="ECO:0000256" key="4">
    <source>
        <dbReference type="ARBA" id="ARBA00022989"/>
    </source>
</evidence>
<evidence type="ECO:0000313" key="9">
    <source>
        <dbReference type="Proteomes" id="UP000031668"/>
    </source>
</evidence>
<name>A0A0C2I819_THEKT</name>
<feature type="transmembrane region" description="Helical" evidence="6">
    <location>
        <begin position="386"/>
        <end position="408"/>
    </location>
</feature>
<feature type="transmembrane region" description="Helical" evidence="6">
    <location>
        <begin position="86"/>
        <end position="108"/>
    </location>
</feature>
<dbReference type="PROSITE" id="PS50850">
    <property type="entry name" value="MFS"/>
    <property type="match status" value="1"/>
</dbReference>
<dbReference type="Pfam" id="PF00083">
    <property type="entry name" value="Sugar_tr"/>
    <property type="match status" value="1"/>
</dbReference>
<feature type="transmembrane region" description="Helical" evidence="6">
    <location>
        <begin position="295"/>
        <end position="315"/>
    </location>
</feature>
<dbReference type="InterPro" id="IPR036259">
    <property type="entry name" value="MFS_trans_sf"/>
</dbReference>
<evidence type="ECO:0000313" key="8">
    <source>
        <dbReference type="EMBL" id="KII61393.1"/>
    </source>
</evidence>
<evidence type="ECO:0000259" key="7">
    <source>
        <dbReference type="PROSITE" id="PS50850"/>
    </source>
</evidence>
<comment type="subcellular location">
    <subcellularLocation>
        <location evidence="1">Membrane</location>
        <topology evidence="1">Multi-pass membrane protein</topology>
    </subcellularLocation>
</comment>
<dbReference type="InterPro" id="IPR005828">
    <property type="entry name" value="MFS_sugar_transport-like"/>
</dbReference>
<dbReference type="Gene3D" id="1.20.1250.20">
    <property type="entry name" value="MFS general substrate transporter like domains"/>
    <property type="match status" value="1"/>
</dbReference>
<evidence type="ECO:0000256" key="1">
    <source>
        <dbReference type="ARBA" id="ARBA00004141"/>
    </source>
</evidence>
<feature type="transmembrane region" description="Helical" evidence="6">
    <location>
        <begin position="147"/>
        <end position="166"/>
    </location>
</feature>
<dbReference type="InterPro" id="IPR020846">
    <property type="entry name" value="MFS_dom"/>
</dbReference>
<dbReference type="OrthoDB" id="6612291at2759"/>
<keyword evidence="4 6" id="KW-1133">Transmembrane helix</keyword>
<dbReference type="AlphaFoldDB" id="A0A0C2I819"/>
<evidence type="ECO:0000256" key="6">
    <source>
        <dbReference type="SAM" id="Phobius"/>
    </source>
</evidence>
<dbReference type="Proteomes" id="UP000031668">
    <property type="component" value="Unassembled WGS sequence"/>
</dbReference>
<dbReference type="PANTHER" id="PTHR23503">
    <property type="entry name" value="SOLUTE CARRIER FAMILY 2"/>
    <property type="match status" value="1"/>
</dbReference>
<organism evidence="8 9">
    <name type="scientific">Thelohanellus kitauei</name>
    <name type="common">Myxosporean</name>
    <dbReference type="NCBI Taxonomy" id="669202"/>
    <lineage>
        <taxon>Eukaryota</taxon>
        <taxon>Metazoa</taxon>
        <taxon>Cnidaria</taxon>
        <taxon>Myxozoa</taxon>
        <taxon>Myxosporea</taxon>
        <taxon>Bivalvulida</taxon>
        <taxon>Platysporina</taxon>
        <taxon>Myxobolidae</taxon>
        <taxon>Thelohanellus</taxon>
    </lineage>
</organism>
<keyword evidence="2" id="KW-0813">Transport</keyword>
<dbReference type="PRINTS" id="PR00171">
    <property type="entry name" value="SUGRTRNSPORT"/>
</dbReference>
<protein>
    <submittedName>
        <fullName evidence="8">Solute carrier family 2, facilitated glucose transporter member 2</fullName>
    </submittedName>
</protein>
<feature type="transmembrane region" description="Helical" evidence="6">
    <location>
        <begin position="51"/>
        <end position="74"/>
    </location>
</feature>
<dbReference type="EMBL" id="JWZT01005339">
    <property type="protein sequence ID" value="KII61393.1"/>
    <property type="molecule type" value="Genomic_DNA"/>
</dbReference>
<keyword evidence="9" id="KW-1185">Reference proteome</keyword>
<comment type="caution">
    <text evidence="8">The sequence shown here is derived from an EMBL/GenBank/DDBJ whole genome shotgun (WGS) entry which is preliminary data.</text>
</comment>
<dbReference type="PANTHER" id="PTHR23503:SF8">
    <property type="entry name" value="FACILITATED GLUCOSE TRANSPORTER PROTEIN 1"/>
    <property type="match status" value="1"/>
</dbReference>
<dbReference type="SUPFAM" id="SSF103473">
    <property type="entry name" value="MFS general substrate transporter"/>
    <property type="match status" value="1"/>
</dbReference>
<dbReference type="InterPro" id="IPR003663">
    <property type="entry name" value="Sugar/inositol_transpt"/>
</dbReference>
<feature type="transmembrane region" description="Helical" evidence="6">
    <location>
        <begin position="172"/>
        <end position="193"/>
    </location>
</feature>
<feature type="transmembrane region" description="Helical" evidence="6">
    <location>
        <begin position="12"/>
        <end position="31"/>
    </location>
</feature>
<sequence>MESSTRLGAYTPYLLTLIPILFGLVISLAGNRNVITRSFTGLSGDKWWMDVYWVIAMTMFPVGGTIGSTVPLLAPKTMSRKLILNLANVLGILGSVVYYLSYFLGSYICFVMSRLVHGTTVGVLMSFGIVTYLQMVIPKQARIASTFVQPLINFGVVLSSIMNLNAIIGDRWLISITPLVVTQILMFLVLIILPESPIFYMQISRDKLKVARLLGSIRPKNWNSEKEAEHIHIEVSKSAETEYVSLMSFLTTNGLKMPIFVVCMVSIGQIFSGVNVLVLYASKFVEDAKIEPSDVGMVVIMLVGLIGSIIFAVVIPRSGNKPMMVLGHLMMGLSFVIASYLSTFHNLPWVCLGFLCLYLFFFQSGPGSLPWVIFQSTFEPKYQATAQGLLSLLNWTSNALVMAFGVTILESLGINVLLFFGILNILFAIFFQIFMVETKGKTYSQIIEEYSNRF</sequence>
<feature type="transmembrane region" description="Helical" evidence="6">
    <location>
        <begin position="257"/>
        <end position="280"/>
    </location>
</feature>
<proteinExistence type="predicted"/>
<evidence type="ECO:0000256" key="5">
    <source>
        <dbReference type="ARBA" id="ARBA00023136"/>
    </source>
</evidence>
<evidence type="ECO:0000256" key="2">
    <source>
        <dbReference type="ARBA" id="ARBA00022448"/>
    </source>
</evidence>
<dbReference type="GO" id="GO:0016020">
    <property type="term" value="C:membrane"/>
    <property type="evidence" value="ECO:0007669"/>
    <property type="project" value="UniProtKB-SubCell"/>
</dbReference>
<dbReference type="GO" id="GO:0015149">
    <property type="term" value="F:hexose transmembrane transporter activity"/>
    <property type="evidence" value="ECO:0007669"/>
    <property type="project" value="TreeGrafter"/>
</dbReference>
<reference evidence="8 9" key="1">
    <citation type="journal article" date="2014" name="Genome Biol. Evol.">
        <title>The genome of the myxosporean Thelohanellus kitauei shows adaptations to nutrient acquisition within its fish host.</title>
        <authorList>
            <person name="Yang Y."/>
            <person name="Xiong J."/>
            <person name="Zhou Z."/>
            <person name="Huo F."/>
            <person name="Miao W."/>
            <person name="Ran C."/>
            <person name="Liu Y."/>
            <person name="Zhang J."/>
            <person name="Feng J."/>
            <person name="Wang M."/>
            <person name="Wang M."/>
            <person name="Wang L."/>
            <person name="Yao B."/>
        </authorList>
    </citation>
    <scope>NUCLEOTIDE SEQUENCE [LARGE SCALE GENOMIC DNA]</scope>
    <source>
        <strain evidence="8">Wuqing</strain>
    </source>
</reference>